<evidence type="ECO:0000313" key="2">
    <source>
        <dbReference type="Proteomes" id="UP000184267"/>
    </source>
</evidence>
<keyword evidence="2" id="KW-1185">Reference proteome</keyword>
<accession>A0A1M2V9S1</accession>
<dbReference type="AlphaFoldDB" id="A0A1M2V9S1"/>
<name>A0A1M2V9S1_TRAPU</name>
<dbReference type="Proteomes" id="UP000184267">
    <property type="component" value="Unassembled WGS sequence"/>
</dbReference>
<dbReference type="EMBL" id="MNAD01001550">
    <property type="protein sequence ID" value="OJT04287.1"/>
    <property type="molecule type" value="Genomic_DNA"/>
</dbReference>
<gene>
    <name evidence="1" type="ORF">TRAPUB_5021</name>
</gene>
<proteinExistence type="predicted"/>
<protein>
    <submittedName>
        <fullName evidence="1">Uncharacterized protein</fullName>
    </submittedName>
</protein>
<evidence type="ECO:0000313" key="1">
    <source>
        <dbReference type="EMBL" id="OJT04287.1"/>
    </source>
</evidence>
<reference evidence="1 2" key="1">
    <citation type="submission" date="2016-10" db="EMBL/GenBank/DDBJ databases">
        <title>Genome sequence of the basidiomycete white-rot fungus Trametes pubescens.</title>
        <authorList>
            <person name="Makela M.R."/>
            <person name="Granchi Z."/>
            <person name="Peng M."/>
            <person name="De Vries R.P."/>
            <person name="Grigoriev I."/>
            <person name="Riley R."/>
            <person name="Hilden K."/>
        </authorList>
    </citation>
    <scope>NUCLEOTIDE SEQUENCE [LARGE SCALE GENOMIC DNA]</scope>
    <source>
        <strain evidence="1 2">FBCC735</strain>
    </source>
</reference>
<sequence>MALLPIVTPRKEWSIRLYIKQEIRWPGQITEPGMWRFYHWDMQDYTTRQIGVVADIIGITKEALCMYTPPVHGEPDPYEGKKIMTEKDEEPEWRWAGPRLANWFD</sequence>
<comment type="caution">
    <text evidence="1">The sequence shown here is derived from an EMBL/GenBank/DDBJ whole genome shotgun (WGS) entry which is preliminary data.</text>
</comment>
<organism evidence="1 2">
    <name type="scientific">Trametes pubescens</name>
    <name type="common">White-rot fungus</name>
    <dbReference type="NCBI Taxonomy" id="154538"/>
    <lineage>
        <taxon>Eukaryota</taxon>
        <taxon>Fungi</taxon>
        <taxon>Dikarya</taxon>
        <taxon>Basidiomycota</taxon>
        <taxon>Agaricomycotina</taxon>
        <taxon>Agaricomycetes</taxon>
        <taxon>Polyporales</taxon>
        <taxon>Polyporaceae</taxon>
        <taxon>Trametes</taxon>
    </lineage>
</organism>